<dbReference type="GO" id="GO:0006952">
    <property type="term" value="P:defense response"/>
    <property type="evidence" value="ECO:0007669"/>
    <property type="project" value="UniProtKB-KW"/>
</dbReference>
<evidence type="ECO:0000256" key="1">
    <source>
        <dbReference type="ARBA" id="ARBA00022737"/>
    </source>
</evidence>
<keyword evidence="6" id="KW-1185">Reference proteome</keyword>
<evidence type="ECO:0000256" key="3">
    <source>
        <dbReference type="ARBA" id="ARBA00022821"/>
    </source>
</evidence>
<evidence type="ECO:0000259" key="4">
    <source>
        <dbReference type="Pfam" id="PF18052"/>
    </source>
</evidence>
<organism evidence="5 6">
    <name type="scientific">Liquidambar formosana</name>
    <name type="common">Formosan gum</name>
    <dbReference type="NCBI Taxonomy" id="63359"/>
    <lineage>
        <taxon>Eukaryota</taxon>
        <taxon>Viridiplantae</taxon>
        <taxon>Streptophyta</taxon>
        <taxon>Embryophyta</taxon>
        <taxon>Tracheophyta</taxon>
        <taxon>Spermatophyta</taxon>
        <taxon>Magnoliopsida</taxon>
        <taxon>eudicotyledons</taxon>
        <taxon>Gunneridae</taxon>
        <taxon>Pentapetalae</taxon>
        <taxon>Saxifragales</taxon>
        <taxon>Altingiaceae</taxon>
        <taxon>Liquidambar</taxon>
    </lineage>
</organism>
<dbReference type="AlphaFoldDB" id="A0AAP0RWJ1"/>
<evidence type="ECO:0000313" key="6">
    <source>
        <dbReference type="Proteomes" id="UP001415857"/>
    </source>
</evidence>
<dbReference type="CDD" id="cd14798">
    <property type="entry name" value="RX-CC_like"/>
    <property type="match status" value="1"/>
</dbReference>
<gene>
    <name evidence="5" type="ORF">L1049_011342</name>
</gene>
<dbReference type="GO" id="GO:0000166">
    <property type="term" value="F:nucleotide binding"/>
    <property type="evidence" value="ECO:0007669"/>
    <property type="project" value="UniProtKB-KW"/>
</dbReference>
<evidence type="ECO:0000256" key="2">
    <source>
        <dbReference type="ARBA" id="ARBA00022741"/>
    </source>
</evidence>
<reference evidence="5 6" key="1">
    <citation type="journal article" date="2024" name="Plant J.">
        <title>Genome sequences and population genomics reveal climatic adaptation and genomic divergence between two closely related sweetgum species.</title>
        <authorList>
            <person name="Xu W.Q."/>
            <person name="Ren C.Q."/>
            <person name="Zhang X.Y."/>
            <person name="Comes H.P."/>
            <person name="Liu X.H."/>
            <person name="Li Y.G."/>
            <person name="Kettle C.J."/>
            <person name="Jalonen R."/>
            <person name="Gaisberger H."/>
            <person name="Ma Y.Z."/>
            <person name="Qiu Y.X."/>
        </authorList>
    </citation>
    <scope>NUCLEOTIDE SEQUENCE [LARGE SCALE GENOMIC DNA]</scope>
    <source>
        <strain evidence="5">Hangzhou</strain>
    </source>
</reference>
<keyword evidence="2" id="KW-0547">Nucleotide-binding</keyword>
<evidence type="ECO:0000313" key="5">
    <source>
        <dbReference type="EMBL" id="KAK9283111.1"/>
    </source>
</evidence>
<feature type="domain" description="Disease resistance N-terminal" evidence="4">
    <location>
        <begin position="5"/>
        <end position="48"/>
    </location>
</feature>
<dbReference type="InterPro" id="IPR041118">
    <property type="entry name" value="Rx_N"/>
</dbReference>
<dbReference type="InterPro" id="IPR038005">
    <property type="entry name" value="RX-like_CC"/>
</dbReference>
<protein>
    <recommendedName>
        <fullName evidence="4">Disease resistance N-terminal domain-containing protein</fullName>
    </recommendedName>
</protein>
<comment type="caution">
    <text evidence="5">The sequence shown here is derived from an EMBL/GenBank/DDBJ whole genome shotgun (WGS) entry which is preliminary data.</text>
</comment>
<dbReference type="Proteomes" id="UP001415857">
    <property type="component" value="Unassembled WGS sequence"/>
</dbReference>
<sequence>MAESAVTFLVDKLSHFLQEEVRLLSRLREEVEYIRDELERIRAFLKVAA</sequence>
<name>A0AAP0RWJ1_LIQFO</name>
<dbReference type="Pfam" id="PF18052">
    <property type="entry name" value="Rx_N"/>
    <property type="match status" value="1"/>
</dbReference>
<dbReference type="Gene3D" id="1.20.5.4130">
    <property type="match status" value="1"/>
</dbReference>
<keyword evidence="3" id="KW-0611">Plant defense</keyword>
<accession>A0AAP0RWJ1</accession>
<dbReference type="EMBL" id="JBBPBK010000006">
    <property type="protein sequence ID" value="KAK9283111.1"/>
    <property type="molecule type" value="Genomic_DNA"/>
</dbReference>
<proteinExistence type="predicted"/>
<keyword evidence="1" id="KW-0677">Repeat</keyword>